<accession>A0A8I3A5P9</accession>
<dbReference type="OrthoDB" id="2747778at2759"/>
<protein>
    <recommendedName>
        <fullName evidence="1">Protein kinase domain-containing protein</fullName>
    </recommendedName>
</protein>
<name>A0A8I3A5P9_9AGAM</name>
<dbReference type="PANTHER" id="PTHR38248:SF2">
    <property type="entry name" value="FUNK1 11"/>
    <property type="match status" value="1"/>
</dbReference>
<dbReference type="InterPro" id="IPR040976">
    <property type="entry name" value="Pkinase_fungal"/>
</dbReference>
<feature type="domain" description="Protein kinase" evidence="1">
    <location>
        <begin position="1"/>
        <end position="166"/>
    </location>
</feature>
<proteinExistence type="predicted"/>
<dbReference type="AlphaFoldDB" id="A0A8I3A5P9"/>
<dbReference type="InterPro" id="IPR000719">
    <property type="entry name" value="Prot_kinase_dom"/>
</dbReference>
<dbReference type="SUPFAM" id="SSF56112">
    <property type="entry name" value="Protein kinase-like (PK-like)"/>
    <property type="match status" value="1"/>
</dbReference>
<keyword evidence="3" id="KW-1185">Reference proteome</keyword>
<reference evidence="2" key="1">
    <citation type="submission" date="2021-03" db="EMBL/GenBank/DDBJ databases">
        <title>Evolutionary innovations through gain and loss of genes in the ectomycorrhizal Boletales.</title>
        <authorList>
            <person name="Wu G."/>
            <person name="Miyauchi S."/>
            <person name="Morin E."/>
            <person name="Yang Z.-L."/>
            <person name="Xu J."/>
            <person name="Martin F.M."/>
        </authorList>
    </citation>
    <scope>NUCLEOTIDE SEQUENCE</scope>
    <source>
        <strain evidence="2">BR01</strain>
    </source>
</reference>
<dbReference type="GO" id="GO:0004672">
    <property type="term" value="F:protein kinase activity"/>
    <property type="evidence" value="ECO:0007669"/>
    <property type="project" value="InterPro"/>
</dbReference>
<dbReference type="Proteomes" id="UP000683000">
    <property type="component" value="Unassembled WGS sequence"/>
</dbReference>
<evidence type="ECO:0000313" key="3">
    <source>
        <dbReference type="Proteomes" id="UP000683000"/>
    </source>
</evidence>
<dbReference type="GO" id="GO:0005524">
    <property type="term" value="F:ATP binding"/>
    <property type="evidence" value="ECO:0007669"/>
    <property type="project" value="InterPro"/>
</dbReference>
<evidence type="ECO:0000259" key="1">
    <source>
        <dbReference type="PROSITE" id="PS50011"/>
    </source>
</evidence>
<gene>
    <name evidence="2" type="ORF">JVT61DRAFT_7428</name>
</gene>
<dbReference type="PROSITE" id="PS50011">
    <property type="entry name" value="PROTEIN_KINASE_DOM"/>
    <property type="match status" value="1"/>
</dbReference>
<dbReference type="EMBL" id="JAGFBS010000026">
    <property type="protein sequence ID" value="KAG6372668.1"/>
    <property type="molecule type" value="Genomic_DNA"/>
</dbReference>
<dbReference type="Pfam" id="PF17667">
    <property type="entry name" value="Pkinase_fungal"/>
    <property type="match status" value="1"/>
</dbReference>
<sequence>MHSKGAFAIQILHQGVSSSNIVIFKGKGYLIDWEMAKFFGSTESATPRQMLRTGTSQFMSAHLVKDRIAEHCLTDNMESIFWVLLWNVIMYSPSSLSTEQHSKFMKNVLMQQMGHWRKQLEALQMLLSELTLLFCSHYDKSEATDEQIFELLKYGEPQVQKSHQVYQCVMARHYLRDHTYIIQLFDKYLKMDWPFNDAGHERLVSIDGGEIQQVAT</sequence>
<dbReference type="PANTHER" id="PTHR38248">
    <property type="entry name" value="FUNK1 6"/>
    <property type="match status" value="1"/>
</dbReference>
<evidence type="ECO:0000313" key="2">
    <source>
        <dbReference type="EMBL" id="KAG6372668.1"/>
    </source>
</evidence>
<dbReference type="Gene3D" id="1.10.510.10">
    <property type="entry name" value="Transferase(Phosphotransferase) domain 1"/>
    <property type="match status" value="1"/>
</dbReference>
<dbReference type="InterPro" id="IPR011009">
    <property type="entry name" value="Kinase-like_dom_sf"/>
</dbReference>
<comment type="caution">
    <text evidence="2">The sequence shown here is derived from an EMBL/GenBank/DDBJ whole genome shotgun (WGS) entry which is preliminary data.</text>
</comment>
<organism evidence="2 3">
    <name type="scientific">Boletus reticuloceps</name>
    <dbReference type="NCBI Taxonomy" id="495285"/>
    <lineage>
        <taxon>Eukaryota</taxon>
        <taxon>Fungi</taxon>
        <taxon>Dikarya</taxon>
        <taxon>Basidiomycota</taxon>
        <taxon>Agaricomycotina</taxon>
        <taxon>Agaricomycetes</taxon>
        <taxon>Agaricomycetidae</taxon>
        <taxon>Boletales</taxon>
        <taxon>Boletineae</taxon>
        <taxon>Boletaceae</taxon>
        <taxon>Boletoideae</taxon>
        <taxon>Boletus</taxon>
    </lineage>
</organism>